<evidence type="ECO:0000259" key="5">
    <source>
        <dbReference type="Pfam" id="PF25973"/>
    </source>
</evidence>
<proteinExistence type="inferred from homology"/>
<name>I8T8U6_9GAMM</name>
<keyword evidence="3" id="KW-1133">Transmembrane helix</keyword>
<dbReference type="Proteomes" id="UP000003704">
    <property type="component" value="Unassembled WGS sequence"/>
</dbReference>
<dbReference type="InterPro" id="IPR006143">
    <property type="entry name" value="RND_pump_MFP"/>
</dbReference>
<evidence type="ECO:0000313" key="8">
    <source>
        <dbReference type="Proteomes" id="UP000003704"/>
    </source>
</evidence>
<gene>
    <name evidence="7" type="ORF">WQQ_05270</name>
</gene>
<dbReference type="PATRIC" id="fig|1172194.4.peg.503"/>
<dbReference type="RefSeq" id="WP_007183483.1">
    <property type="nucleotide sequence ID" value="NZ_AKGD01000001.1"/>
</dbReference>
<dbReference type="Pfam" id="PF25989">
    <property type="entry name" value="YknX_C"/>
    <property type="match status" value="1"/>
</dbReference>
<dbReference type="Pfam" id="PF25954">
    <property type="entry name" value="Beta-barrel_RND_2"/>
    <property type="match status" value="1"/>
</dbReference>
<feature type="domain" description="CusB-like beta-barrel" evidence="4">
    <location>
        <begin position="255"/>
        <end position="328"/>
    </location>
</feature>
<keyword evidence="3" id="KW-0812">Transmembrane</keyword>
<dbReference type="Gene3D" id="2.40.30.170">
    <property type="match status" value="1"/>
</dbReference>
<dbReference type="Pfam" id="PF25973">
    <property type="entry name" value="BSH_CzcB"/>
    <property type="match status" value="1"/>
</dbReference>
<feature type="coiled-coil region" evidence="2">
    <location>
        <begin position="171"/>
        <end position="205"/>
    </location>
</feature>
<keyword evidence="2" id="KW-0175">Coiled coil</keyword>
<dbReference type="STRING" id="1172194.WQQ_05270"/>
<evidence type="ECO:0000256" key="1">
    <source>
        <dbReference type="ARBA" id="ARBA00009477"/>
    </source>
</evidence>
<dbReference type="NCBIfam" id="TIGR01730">
    <property type="entry name" value="RND_mfp"/>
    <property type="match status" value="1"/>
</dbReference>
<comment type="caution">
    <text evidence="7">The sequence shown here is derived from an EMBL/GenBank/DDBJ whole genome shotgun (WGS) entry which is preliminary data.</text>
</comment>
<dbReference type="GO" id="GO:0015562">
    <property type="term" value="F:efflux transmembrane transporter activity"/>
    <property type="evidence" value="ECO:0007669"/>
    <property type="project" value="TreeGrafter"/>
</dbReference>
<keyword evidence="8" id="KW-1185">Reference proteome</keyword>
<dbReference type="GO" id="GO:1990281">
    <property type="term" value="C:efflux pump complex"/>
    <property type="evidence" value="ECO:0007669"/>
    <property type="project" value="TreeGrafter"/>
</dbReference>
<feature type="domain" description="YknX-like C-terminal permuted SH3-like" evidence="6">
    <location>
        <begin position="342"/>
        <end position="409"/>
    </location>
</feature>
<sequence>MNDKSALLNQLKIDREPENDRGDGGGWGKWIALALLLLVLLGTAIWWFSKPSGLRVQAVVAQNAGASSSGPASLLDASGYVVARRSATVSAKITGKVTEVLIEEGQSVREGEIVGRLDDTNIRAQFNQAQAQLGLAKASHSQLKVQLANAGRDLARKQQLRAQNYVSQAEIDNAQTTLDDLKAQLETAARNIDVAREGLDVAQKNLDDTVVRAPFSGVVTVKAAQTGEIVSPLSAGGGFTRTGIGTIVDMDSLEIEVDVNESFINRVHPDQPASAKLNAYPDWEIPSKVIAIIPTADRAKATVKVRVGFLQRDARILPDMGVRVSFLSEAPKPGAEQQKPGVQVPARAVQAQGAQGVVFVIRDDKLERRAVKLGARSGDQQIVLSGLAAGDRVAIGDPAQLKDGVKVVVKP</sequence>
<dbReference type="InterPro" id="IPR058637">
    <property type="entry name" value="YknX-like_C"/>
</dbReference>
<dbReference type="Gene3D" id="2.40.50.100">
    <property type="match status" value="1"/>
</dbReference>
<evidence type="ECO:0000256" key="3">
    <source>
        <dbReference type="SAM" id="Phobius"/>
    </source>
</evidence>
<dbReference type="InterPro" id="IPR058647">
    <property type="entry name" value="BSH_CzcB-like"/>
</dbReference>
<dbReference type="InterPro" id="IPR058792">
    <property type="entry name" value="Beta-barrel_RND_2"/>
</dbReference>
<dbReference type="Gene3D" id="1.10.287.470">
    <property type="entry name" value="Helix hairpin bin"/>
    <property type="match status" value="1"/>
</dbReference>
<comment type="similarity">
    <text evidence="1">Belongs to the membrane fusion protein (MFP) (TC 8.A.1) family.</text>
</comment>
<keyword evidence="3" id="KW-0472">Membrane</keyword>
<feature type="transmembrane region" description="Helical" evidence="3">
    <location>
        <begin position="30"/>
        <end position="48"/>
    </location>
</feature>
<dbReference type="Gene3D" id="2.40.420.20">
    <property type="match status" value="1"/>
</dbReference>
<evidence type="ECO:0000259" key="4">
    <source>
        <dbReference type="Pfam" id="PF25954"/>
    </source>
</evidence>
<dbReference type="SUPFAM" id="SSF111369">
    <property type="entry name" value="HlyD-like secretion proteins"/>
    <property type="match status" value="1"/>
</dbReference>
<accession>I8T8U6</accession>
<dbReference type="OrthoDB" id="9789643at2"/>
<organism evidence="7 8">
    <name type="scientific">Hydrocarboniphaga effusa AP103</name>
    <dbReference type="NCBI Taxonomy" id="1172194"/>
    <lineage>
        <taxon>Bacteria</taxon>
        <taxon>Pseudomonadati</taxon>
        <taxon>Pseudomonadota</taxon>
        <taxon>Gammaproteobacteria</taxon>
        <taxon>Nevskiales</taxon>
        <taxon>Nevskiaceae</taxon>
        <taxon>Hydrocarboniphaga</taxon>
    </lineage>
</organism>
<evidence type="ECO:0000313" key="7">
    <source>
        <dbReference type="EMBL" id="EIT70390.1"/>
    </source>
</evidence>
<dbReference type="AlphaFoldDB" id="I8T8U6"/>
<feature type="domain" description="CzcB-like barrel-sandwich hybrid" evidence="5">
    <location>
        <begin position="86"/>
        <end position="231"/>
    </location>
</feature>
<protein>
    <submittedName>
        <fullName evidence="7">Uncharacterized protein</fullName>
    </submittedName>
</protein>
<dbReference type="EMBL" id="AKGD01000001">
    <property type="protein sequence ID" value="EIT70390.1"/>
    <property type="molecule type" value="Genomic_DNA"/>
</dbReference>
<evidence type="ECO:0000259" key="6">
    <source>
        <dbReference type="Pfam" id="PF25989"/>
    </source>
</evidence>
<dbReference type="PANTHER" id="PTHR30469:SF38">
    <property type="entry name" value="HLYD FAMILY SECRETION PROTEIN"/>
    <property type="match status" value="1"/>
</dbReference>
<dbReference type="PANTHER" id="PTHR30469">
    <property type="entry name" value="MULTIDRUG RESISTANCE PROTEIN MDTA"/>
    <property type="match status" value="1"/>
</dbReference>
<reference evidence="7 8" key="1">
    <citation type="journal article" date="2012" name="J. Bacteriol.">
        <title>Genome Sequence of n-Alkane-Degrading Hydrocarboniphaga effusa Strain AP103T (ATCC BAA-332T).</title>
        <authorList>
            <person name="Chang H.K."/>
            <person name="Zylstra G.J."/>
            <person name="Chae J.C."/>
        </authorList>
    </citation>
    <scope>NUCLEOTIDE SEQUENCE [LARGE SCALE GENOMIC DNA]</scope>
    <source>
        <strain evidence="7 8">AP103</strain>
    </source>
</reference>
<evidence type="ECO:0000256" key="2">
    <source>
        <dbReference type="SAM" id="Coils"/>
    </source>
</evidence>